<reference evidence="2" key="1">
    <citation type="journal article" date="2019" name="Int. J. Syst. Evol. Microbiol.">
        <title>The Global Catalogue of Microorganisms (GCM) 10K type strain sequencing project: providing services to taxonomists for standard genome sequencing and annotation.</title>
        <authorList>
            <consortium name="The Broad Institute Genomics Platform"/>
            <consortium name="The Broad Institute Genome Sequencing Center for Infectious Disease"/>
            <person name="Wu L."/>
            <person name="Ma J."/>
        </authorList>
    </citation>
    <scope>NUCLEOTIDE SEQUENCE [LARGE SCALE GENOMIC DNA]</scope>
    <source>
        <strain evidence="2">CCUG 50353</strain>
    </source>
</reference>
<dbReference type="RefSeq" id="WP_378142208.1">
    <property type="nucleotide sequence ID" value="NZ_JBHSEF010000023.1"/>
</dbReference>
<keyword evidence="2" id="KW-1185">Reference proteome</keyword>
<name>A0ABV8UWH4_9BACL</name>
<accession>A0ABV8UWH4</accession>
<evidence type="ECO:0000313" key="2">
    <source>
        <dbReference type="Proteomes" id="UP001595733"/>
    </source>
</evidence>
<organism evidence="1 2">
    <name type="scientific">Chryseomicrobium palamuruense</name>
    <dbReference type="NCBI Taxonomy" id="682973"/>
    <lineage>
        <taxon>Bacteria</taxon>
        <taxon>Bacillati</taxon>
        <taxon>Bacillota</taxon>
        <taxon>Bacilli</taxon>
        <taxon>Bacillales</taxon>
        <taxon>Caryophanaceae</taxon>
        <taxon>Chryseomicrobium</taxon>
    </lineage>
</organism>
<dbReference type="Proteomes" id="UP001595733">
    <property type="component" value="Unassembled WGS sequence"/>
</dbReference>
<dbReference type="EMBL" id="JBHSEF010000023">
    <property type="protein sequence ID" value="MFC4355667.1"/>
    <property type="molecule type" value="Genomic_DNA"/>
</dbReference>
<protein>
    <submittedName>
        <fullName evidence="1">Uncharacterized protein</fullName>
    </submittedName>
</protein>
<evidence type="ECO:0000313" key="1">
    <source>
        <dbReference type="EMBL" id="MFC4355667.1"/>
    </source>
</evidence>
<comment type="caution">
    <text evidence="1">The sequence shown here is derived from an EMBL/GenBank/DDBJ whole genome shotgun (WGS) entry which is preliminary data.</text>
</comment>
<proteinExistence type="predicted"/>
<gene>
    <name evidence="1" type="ORF">ACFO0S_11450</name>
</gene>
<sequence length="233" mass="25877">MTLDEFNYYEEIIPEDETDSSTNVYKITSNSEGQVMKIEGFNEEQAEFQMKVENRYSINSMQSCSSPTFCNSSTSWLSMTTSATKLTTGNILLNNSFTWLKNPNFTMTDMVGMNYNDSAVIVPSTTKFSYKYKDTLGTHSVPYRQIANNAHGIAATFNLKSFGADSPPANHHGYLSVQIQKGNAADIRANVFGQYTHTTATFNISLSIRSGDISLGFLTKETKMPSTALVVTY</sequence>